<accession>S3UYK5</accession>
<dbReference type="InterPro" id="IPR028994">
    <property type="entry name" value="Integrin_alpha_N"/>
</dbReference>
<dbReference type="PANTHER" id="PTHR36220:SF1">
    <property type="entry name" value="GAMMA TUBULIN COMPLEX COMPONENT C-TERMINAL DOMAIN-CONTAINING PROTEIN"/>
    <property type="match status" value="1"/>
</dbReference>
<dbReference type="STRING" id="1193011.LEP1GSC058_3040"/>
<sequence length="548" mass="56801">MNLDSLRKRNLSFGMFVPLLFALVCIAGCKKQNNQAWLLLGLLPASSLPIQDTLGLSQQAYLKAPNTSNNDQFGYSLSIDGDTIVAGAPFEDSNTTSILQDSNLSAANDNGNDTGAAYVFTRSGPKWIHQAYLKAPNASNSDNFGTSVAIDAETIAVGASGEDSNTTVILNGSNLSSTNDSGNNTGAVYIFIRNGATWTHQAYLKAPNASNSDQFGAAVAINGDTVVAGSSGEDSNTTTIINGSNLSSTNDNGSNVGAAYVFVRNGSTWTHQAYLKAPNGFNSDSFGNSVTVDGNTIAVGAKMESSTTTSIIQGTDLSATNQNGSGNGAVYVFVRSGTTWTHQAYLKAPNTSNSDLFGSSVAIKGNTVAVGAPFESSDTNTIIQGPNLGSTNNLGSNNGAVYVFERVGTTWNQEAYLKAPNSSNQHAFGGSVGIFGNLIVVGAPGETSTTNSIVHGNDLHSTNREGFFNGAAYVFEKSGTQWSHRDYLKPSNNTNGIFFGGATAISGNTIIAGALAEGSNSNWIINGADLSSANKNGANNGAVYVFGL</sequence>
<evidence type="ECO:0000313" key="5">
    <source>
        <dbReference type="Proteomes" id="UP000014540"/>
    </source>
</evidence>
<proteinExistence type="predicted"/>
<dbReference type="Pfam" id="PF14312">
    <property type="entry name" value="FG-GAP_2"/>
    <property type="match status" value="6"/>
</dbReference>
<evidence type="ECO:0000256" key="2">
    <source>
        <dbReference type="ARBA" id="ARBA00022737"/>
    </source>
</evidence>
<evidence type="ECO:0000256" key="3">
    <source>
        <dbReference type="ARBA" id="ARBA00023180"/>
    </source>
</evidence>
<evidence type="ECO:0000256" key="1">
    <source>
        <dbReference type="ARBA" id="ARBA00022729"/>
    </source>
</evidence>
<evidence type="ECO:0000313" key="4">
    <source>
        <dbReference type="EMBL" id="EPG74313.1"/>
    </source>
</evidence>
<keyword evidence="2" id="KW-0677">Repeat</keyword>
<dbReference type="RefSeq" id="WP_016550769.1">
    <property type="nucleotide sequence ID" value="NZ_AKWZ02000010.1"/>
</dbReference>
<gene>
    <name evidence="4" type="ORF">LEP1GSC058_3040</name>
</gene>
<dbReference type="AlphaFoldDB" id="S3UYK5"/>
<dbReference type="SMART" id="SM00191">
    <property type="entry name" value="Int_alpha"/>
    <property type="match status" value="6"/>
</dbReference>
<dbReference type="InterPro" id="IPR013517">
    <property type="entry name" value="FG-GAP"/>
</dbReference>
<dbReference type="EMBL" id="AKWZ02000010">
    <property type="protein sequence ID" value="EPG74313.1"/>
    <property type="molecule type" value="Genomic_DNA"/>
</dbReference>
<protein>
    <submittedName>
        <fullName evidence="4">FG-GAP repeat protein</fullName>
    </submittedName>
</protein>
<name>S3UYK5_9LEPT</name>
<dbReference type="PANTHER" id="PTHR36220">
    <property type="entry name" value="UNNAMED PRODUCT"/>
    <property type="match status" value="1"/>
</dbReference>
<dbReference type="InterPro" id="IPR013519">
    <property type="entry name" value="Int_alpha_beta-p"/>
</dbReference>
<comment type="caution">
    <text evidence="4">The sequence shown here is derived from an EMBL/GenBank/DDBJ whole genome shotgun (WGS) entry which is preliminary data.</text>
</comment>
<reference evidence="4" key="1">
    <citation type="submission" date="2013-04" db="EMBL/GenBank/DDBJ databases">
        <authorList>
            <person name="Harkins D.M."/>
            <person name="Durkin A.S."/>
            <person name="Selengut J.D."/>
            <person name="Sanka R."/>
            <person name="DePew J."/>
            <person name="Purushe J."/>
            <person name="Ahmed A."/>
            <person name="van der Linden H."/>
            <person name="Goris M.G.A."/>
            <person name="Hartskeerl R.A."/>
            <person name="Vinetz J.M."/>
            <person name="Sutton G.G."/>
            <person name="Nelson W.C."/>
            <person name="Fouts D.E."/>
        </authorList>
    </citation>
    <scope>NUCLEOTIDE SEQUENCE [LARGE SCALE GENOMIC DNA]</scope>
    <source>
        <strain evidence="4">BUT 6</strain>
    </source>
</reference>
<keyword evidence="3" id="KW-0325">Glycoprotein</keyword>
<dbReference type="Gene3D" id="2.130.10.130">
    <property type="entry name" value="Integrin alpha, N-terminal"/>
    <property type="match status" value="5"/>
</dbReference>
<organism evidence="4 5">
    <name type="scientific">Leptospira fainei serovar Hurstbridge str. BUT 6</name>
    <dbReference type="NCBI Taxonomy" id="1193011"/>
    <lineage>
        <taxon>Bacteria</taxon>
        <taxon>Pseudomonadati</taxon>
        <taxon>Spirochaetota</taxon>
        <taxon>Spirochaetia</taxon>
        <taxon>Leptospirales</taxon>
        <taxon>Leptospiraceae</taxon>
        <taxon>Leptospira</taxon>
    </lineage>
</organism>
<keyword evidence="5" id="KW-1185">Reference proteome</keyword>
<keyword evidence="1" id="KW-0732">Signal</keyword>
<dbReference type="Proteomes" id="UP000014540">
    <property type="component" value="Unassembled WGS sequence"/>
</dbReference>